<sequence length="127" mass="14364">MILSKEPYYYDKHLQNLGKCEATFATFFLRYTSMNCDIAQAAGVLNAPPNALLDRTNTNVAMLKMVQKGTETMEANLTDCKLYVQIIQVLDRLLSHVSIYTHMICSWGQKGCSVAFRNASHLEVDEH</sequence>
<reference evidence="1 2" key="1">
    <citation type="journal article" date="2019" name="Philos. Trans. R. Soc. Lond., B, Biol. Sci.">
        <title>Ant behaviour and brain gene expression of defending hosts depend on the ecological success of the intruding social parasite.</title>
        <authorList>
            <person name="Kaur R."/>
            <person name="Stoldt M."/>
            <person name="Jongepier E."/>
            <person name="Feldmeyer B."/>
            <person name="Menzel F."/>
            <person name="Bornberg-Bauer E."/>
            <person name="Foitzik S."/>
        </authorList>
    </citation>
    <scope>NUCLEOTIDE SEQUENCE [LARGE SCALE GENOMIC DNA]</scope>
    <source>
        <tissue evidence="1">Whole body</tissue>
    </source>
</reference>
<keyword evidence="2" id="KW-1185">Reference proteome</keyword>
<proteinExistence type="predicted"/>
<protein>
    <submittedName>
        <fullName evidence="1">Uncharacterized protein</fullName>
    </submittedName>
</protein>
<gene>
    <name evidence="1" type="ORF">DBV15_12117</name>
</gene>
<name>A0A4S2L933_9HYME</name>
<dbReference type="Proteomes" id="UP000310200">
    <property type="component" value="Unassembled WGS sequence"/>
</dbReference>
<organism evidence="1 2">
    <name type="scientific">Temnothorax longispinosus</name>
    <dbReference type="NCBI Taxonomy" id="300112"/>
    <lineage>
        <taxon>Eukaryota</taxon>
        <taxon>Metazoa</taxon>
        <taxon>Ecdysozoa</taxon>
        <taxon>Arthropoda</taxon>
        <taxon>Hexapoda</taxon>
        <taxon>Insecta</taxon>
        <taxon>Pterygota</taxon>
        <taxon>Neoptera</taxon>
        <taxon>Endopterygota</taxon>
        <taxon>Hymenoptera</taxon>
        <taxon>Apocrita</taxon>
        <taxon>Aculeata</taxon>
        <taxon>Formicoidea</taxon>
        <taxon>Formicidae</taxon>
        <taxon>Myrmicinae</taxon>
        <taxon>Temnothorax</taxon>
    </lineage>
</organism>
<evidence type="ECO:0000313" key="2">
    <source>
        <dbReference type="Proteomes" id="UP000310200"/>
    </source>
</evidence>
<dbReference type="AlphaFoldDB" id="A0A4S2L933"/>
<dbReference type="EMBL" id="QBLH01000225">
    <property type="protein sequence ID" value="TGZ57059.1"/>
    <property type="molecule type" value="Genomic_DNA"/>
</dbReference>
<accession>A0A4S2L933</accession>
<comment type="caution">
    <text evidence="1">The sequence shown here is derived from an EMBL/GenBank/DDBJ whole genome shotgun (WGS) entry which is preliminary data.</text>
</comment>
<evidence type="ECO:0000313" key="1">
    <source>
        <dbReference type="EMBL" id="TGZ57059.1"/>
    </source>
</evidence>